<dbReference type="EMBL" id="FNQP01000003">
    <property type="protein sequence ID" value="SDZ93323.1"/>
    <property type="molecule type" value="Genomic_DNA"/>
</dbReference>
<evidence type="ECO:0000256" key="1">
    <source>
        <dbReference type="ARBA" id="ARBA00044755"/>
    </source>
</evidence>
<organism evidence="2 3">
    <name type="scientific">Thiothrix caldifontis</name>
    <dbReference type="NCBI Taxonomy" id="525918"/>
    <lineage>
        <taxon>Bacteria</taxon>
        <taxon>Pseudomonadati</taxon>
        <taxon>Pseudomonadota</taxon>
        <taxon>Gammaproteobacteria</taxon>
        <taxon>Thiotrichales</taxon>
        <taxon>Thiotrichaceae</taxon>
        <taxon>Thiothrix</taxon>
    </lineage>
</organism>
<dbReference type="OrthoDB" id="5294247at2"/>
<accession>A0A1H3X252</accession>
<dbReference type="Pfam" id="PF04519">
    <property type="entry name" value="Bactofilin"/>
    <property type="match status" value="1"/>
</dbReference>
<comment type="similarity">
    <text evidence="1">Belongs to the bactofilin family.</text>
</comment>
<name>A0A1H3X252_9GAMM</name>
<dbReference type="PANTHER" id="PTHR35024">
    <property type="entry name" value="HYPOTHETICAL CYTOSOLIC PROTEIN"/>
    <property type="match status" value="1"/>
</dbReference>
<dbReference type="RefSeq" id="WP_093065185.1">
    <property type="nucleotide sequence ID" value="NZ_FNQP01000003.1"/>
</dbReference>
<reference evidence="2 3" key="1">
    <citation type="submission" date="2016-10" db="EMBL/GenBank/DDBJ databases">
        <authorList>
            <person name="de Groot N.N."/>
        </authorList>
    </citation>
    <scope>NUCLEOTIDE SEQUENCE [LARGE SCALE GENOMIC DNA]</scope>
    <source>
        <strain evidence="2 3">DSM 21228</strain>
    </source>
</reference>
<dbReference type="PANTHER" id="PTHR35024:SF4">
    <property type="entry name" value="POLYMER-FORMING CYTOSKELETAL PROTEIN"/>
    <property type="match status" value="1"/>
</dbReference>
<gene>
    <name evidence="2" type="ORF">SAMN05660964_00554</name>
</gene>
<keyword evidence="3" id="KW-1185">Reference proteome</keyword>
<dbReference type="Proteomes" id="UP000199397">
    <property type="component" value="Unassembled WGS sequence"/>
</dbReference>
<dbReference type="STRING" id="525918.SAMN05660964_00554"/>
<dbReference type="AlphaFoldDB" id="A0A1H3X252"/>
<proteinExistence type="inferred from homology"/>
<evidence type="ECO:0000313" key="3">
    <source>
        <dbReference type="Proteomes" id="UP000199397"/>
    </source>
</evidence>
<sequence length="120" mass="12937">MTTRNTSSASLLEKDLEIIGNIAFQNNLYVHGKINGNIIAPMDSRAALYIQSDSEVIGEIRAPLVVVSGTICGDIFVSRRISLKSTAKINGNIHYVEIQMDEGAEVNGVLASLNNTSDTQ</sequence>
<dbReference type="InterPro" id="IPR007607">
    <property type="entry name" value="BacA/B"/>
</dbReference>
<evidence type="ECO:0000313" key="2">
    <source>
        <dbReference type="EMBL" id="SDZ93323.1"/>
    </source>
</evidence>
<protein>
    <submittedName>
        <fullName evidence="2">Protein CcmA, bactofilin family</fullName>
    </submittedName>
</protein>